<evidence type="ECO:0008006" key="5">
    <source>
        <dbReference type="Google" id="ProtNLM"/>
    </source>
</evidence>
<evidence type="ECO:0000313" key="4">
    <source>
        <dbReference type="Proteomes" id="UP001500621"/>
    </source>
</evidence>
<keyword evidence="2" id="KW-0472">Membrane</keyword>
<dbReference type="RefSeq" id="WP_345268864.1">
    <property type="nucleotide sequence ID" value="NZ_BAABIM010000004.1"/>
</dbReference>
<name>A0ABP8WU56_9ACTN</name>
<keyword evidence="2" id="KW-1133">Transmembrane helix</keyword>
<evidence type="ECO:0000313" key="3">
    <source>
        <dbReference type="EMBL" id="GAA4695559.1"/>
    </source>
</evidence>
<keyword evidence="4" id="KW-1185">Reference proteome</keyword>
<reference evidence="4" key="1">
    <citation type="journal article" date="2019" name="Int. J. Syst. Evol. Microbiol.">
        <title>The Global Catalogue of Microorganisms (GCM) 10K type strain sequencing project: providing services to taxonomists for standard genome sequencing and annotation.</title>
        <authorList>
            <consortium name="The Broad Institute Genomics Platform"/>
            <consortium name="The Broad Institute Genome Sequencing Center for Infectious Disease"/>
            <person name="Wu L."/>
            <person name="Ma J."/>
        </authorList>
    </citation>
    <scope>NUCLEOTIDE SEQUENCE [LARGE SCALE GENOMIC DNA]</scope>
    <source>
        <strain evidence="4">JCM 18127</strain>
    </source>
</reference>
<evidence type="ECO:0000256" key="1">
    <source>
        <dbReference type="SAM" id="MobiDB-lite"/>
    </source>
</evidence>
<evidence type="ECO:0000256" key="2">
    <source>
        <dbReference type="SAM" id="Phobius"/>
    </source>
</evidence>
<proteinExistence type="predicted"/>
<dbReference type="EMBL" id="BAABIM010000004">
    <property type="protein sequence ID" value="GAA4695559.1"/>
    <property type="molecule type" value="Genomic_DNA"/>
</dbReference>
<dbReference type="Proteomes" id="UP001500621">
    <property type="component" value="Unassembled WGS sequence"/>
</dbReference>
<protein>
    <recommendedName>
        <fullName evidence="5">Serine/arginine repetitive matrix protein 2</fullName>
    </recommendedName>
</protein>
<comment type="caution">
    <text evidence="3">The sequence shown here is derived from an EMBL/GenBank/DDBJ whole genome shotgun (WGS) entry which is preliminary data.</text>
</comment>
<gene>
    <name evidence="3" type="ORF">GCM10023226_37430</name>
</gene>
<feature type="transmembrane region" description="Helical" evidence="2">
    <location>
        <begin position="192"/>
        <end position="216"/>
    </location>
</feature>
<feature type="transmembrane region" description="Helical" evidence="2">
    <location>
        <begin position="71"/>
        <end position="90"/>
    </location>
</feature>
<accession>A0ABP8WU56</accession>
<feature type="region of interest" description="Disordered" evidence="1">
    <location>
        <begin position="1"/>
        <end position="63"/>
    </location>
</feature>
<sequence>MSSFPPPPEQPRRDPQDGPTYPVYEPRESSAGQGSYPPPPHRPAQQPGSGGAPGVPPTHQQPRRGGWVPPVLLMVVGIAVGVFLVVRAALGFSQTEATVPADGEPHAVILEDTGERMVWVEEYTTSSCTIVEQGGDTPVPTRSMTGRFSKSGPSGSWVGASTFDPPGTQLEVTCAAGGGDVQIGPAVDGGGFALGIVLGILVPLVSIAGGIVWLVVRGVRGRRTRQHPWA</sequence>
<organism evidence="3 4">
    <name type="scientific">Nocardioides nanhaiensis</name>
    <dbReference type="NCBI Taxonomy" id="1476871"/>
    <lineage>
        <taxon>Bacteria</taxon>
        <taxon>Bacillati</taxon>
        <taxon>Actinomycetota</taxon>
        <taxon>Actinomycetes</taxon>
        <taxon>Propionibacteriales</taxon>
        <taxon>Nocardioidaceae</taxon>
        <taxon>Nocardioides</taxon>
    </lineage>
</organism>
<keyword evidence="2" id="KW-0812">Transmembrane</keyword>